<organism evidence="2 3">
    <name type="scientific">Candidatus Nitrosymbiomonas proteolyticus</name>
    <dbReference type="NCBI Taxonomy" id="2608984"/>
    <lineage>
        <taxon>Bacteria</taxon>
        <taxon>Bacillati</taxon>
        <taxon>Armatimonadota</taxon>
        <taxon>Armatimonadota incertae sedis</taxon>
        <taxon>Candidatus Nitrosymbiomonas</taxon>
    </lineage>
</organism>
<dbReference type="AlphaFoldDB" id="A0A809S6D0"/>
<name>A0A809S6D0_9BACT</name>
<evidence type="ECO:0000313" key="2">
    <source>
        <dbReference type="EMBL" id="BBO24807.1"/>
    </source>
</evidence>
<evidence type="ECO:0000256" key="1">
    <source>
        <dbReference type="SAM" id="SignalP"/>
    </source>
</evidence>
<evidence type="ECO:0008006" key="4">
    <source>
        <dbReference type="Google" id="ProtNLM"/>
    </source>
</evidence>
<feature type="chain" id="PRO_5035196615" description="Outer membrane protein beta-barrel domain-containing protein" evidence="1">
    <location>
        <begin position="19"/>
        <end position="193"/>
    </location>
</feature>
<proteinExistence type="predicted"/>
<sequence>MKTLVGAGLLCAALPALASDPKPVAPLNLDLPIPQVNIEVKLYAPTSNDLKDIGIDWGFGLGVSARTGIPGAGGTQALYGLEWTQSLGGGDRFQTYGGGVGLAIDLINRRSVTTTVVTPPKLILMGGLYESRLSGGGNVWKKSGFGFDAGLEFSVPGFSSVPVIQALFSKRPSAGGIKHERVLIVMVIPTIIR</sequence>
<dbReference type="EMBL" id="AP021858">
    <property type="protein sequence ID" value="BBO24807.1"/>
    <property type="molecule type" value="Genomic_DNA"/>
</dbReference>
<protein>
    <recommendedName>
        <fullName evidence="4">Outer membrane protein beta-barrel domain-containing protein</fullName>
    </recommendedName>
</protein>
<evidence type="ECO:0000313" key="3">
    <source>
        <dbReference type="Proteomes" id="UP000662873"/>
    </source>
</evidence>
<keyword evidence="1" id="KW-0732">Signal</keyword>
<dbReference type="KEGG" id="npy:NPRO_24020"/>
<dbReference type="Proteomes" id="UP000662873">
    <property type="component" value="Chromosome"/>
</dbReference>
<feature type="signal peptide" evidence="1">
    <location>
        <begin position="1"/>
        <end position="18"/>
    </location>
</feature>
<reference evidence="2" key="1">
    <citation type="journal article" name="DNA Res.">
        <title>The physiological potential of anammox bacteria as revealed by their core genome structure.</title>
        <authorList>
            <person name="Okubo T."/>
            <person name="Toyoda A."/>
            <person name="Fukuhara K."/>
            <person name="Uchiyama I."/>
            <person name="Harigaya Y."/>
            <person name="Kuroiwa M."/>
            <person name="Suzuki T."/>
            <person name="Murakami Y."/>
            <person name="Suwa Y."/>
            <person name="Takami H."/>
        </authorList>
    </citation>
    <scope>NUCLEOTIDE SEQUENCE</scope>
    <source>
        <strain evidence="2">317325-2</strain>
    </source>
</reference>
<gene>
    <name evidence="2" type="ORF">NPRO_24020</name>
</gene>
<accession>A0A809S6D0</accession>